<dbReference type="Proteomes" id="UP000274731">
    <property type="component" value="Segment"/>
</dbReference>
<protein>
    <submittedName>
        <fullName evidence="1">Uncharacterized protein</fullName>
    </submittedName>
</protein>
<evidence type="ECO:0000313" key="2">
    <source>
        <dbReference type="Proteomes" id="UP000274731"/>
    </source>
</evidence>
<evidence type="ECO:0000313" key="1">
    <source>
        <dbReference type="EMBL" id="ATW62704.1"/>
    </source>
</evidence>
<organism evidence="1 2">
    <name type="scientific">Synechococcus phage S-CBWM1</name>
    <dbReference type="NCBI Taxonomy" id="2053653"/>
    <lineage>
        <taxon>Viruses</taxon>
        <taxon>Duplodnaviria</taxon>
        <taxon>Heunggongvirae</taxon>
        <taxon>Uroviricota</taxon>
        <taxon>Caudoviricetes</taxon>
        <taxon>Aokuangvirus</taxon>
        <taxon>Aokuangvirus SCBWM1</taxon>
    </lineage>
</organism>
<dbReference type="EMBL" id="MG450654">
    <property type="protein sequence ID" value="ATW62704.1"/>
    <property type="molecule type" value="Genomic_DNA"/>
</dbReference>
<accession>A0A3G1L3D2</accession>
<reference evidence="1 2" key="1">
    <citation type="journal article" date="2018" name="Environ. Microbiol.">
        <title>Novel phage-host interactions and evolution as revealed by a cyanomyovirus isolated from an estuarine environment.</title>
        <authorList>
            <person name="Xu Y."/>
            <person name="Zhang R."/>
            <person name="Wang N."/>
            <person name="Cai L."/>
            <person name="Tong Y."/>
            <person name="Sun Q."/>
            <person name="Chen F."/>
            <person name="Jiao N."/>
        </authorList>
    </citation>
    <scope>NUCLEOTIDE SEQUENCE [LARGE SCALE GENOMIC DNA]</scope>
</reference>
<gene>
    <name evidence="1" type="ORF">SCBWM1_gp20</name>
</gene>
<proteinExistence type="predicted"/>
<keyword evidence="2" id="KW-1185">Reference proteome</keyword>
<sequence length="115" mass="13312">MNETRQYVVVRKEGLSPEQQGVQAMHAAVVAEYEGGSVIFPNPYRRTFIVLEVRNKFRLLLVKLWLWVHQIPTYDFHEPDYNLGLTATSFFLRPGEFQLLGGLNLWKANSTSENK</sequence>
<name>A0A3G1L3D2_9CAUD</name>